<organism evidence="11 12">
    <name type="scientific">Exophiala aquamarina CBS 119918</name>
    <dbReference type="NCBI Taxonomy" id="1182545"/>
    <lineage>
        <taxon>Eukaryota</taxon>
        <taxon>Fungi</taxon>
        <taxon>Dikarya</taxon>
        <taxon>Ascomycota</taxon>
        <taxon>Pezizomycotina</taxon>
        <taxon>Eurotiomycetes</taxon>
        <taxon>Chaetothyriomycetidae</taxon>
        <taxon>Chaetothyriales</taxon>
        <taxon>Herpotrichiellaceae</taxon>
        <taxon>Exophiala</taxon>
    </lineage>
</organism>
<feature type="compositionally biased region" description="Polar residues" evidence="10">
    <location>
        <begin position="60"/>
        <end position="79"/>
    </location>
</feature>
<comment type="caution">
    <text evidence="11">The sequence shown here is derived from an EMBL/GenBank/DDBJ whole genome shotgun (WGS) entry which is preliminary data.</text>
</comment>
<dbReference type="Proteomes" id="UP000027920">
    <property type="component" value="Unassembled WGS sequence"/>
</dbReference>
<dbReference type="InterPro" id="IPR013260">
    <property type="entry name" value="mRNA_splic_SYF2"/>
</dbReference>
<dbReference type="PANTHER" id="PTHR13264">
    <property type="entry name" value="GCIP-INTERACTING PROTEIN P29"/>
    <property type="match status" value="1"/>
</dbReference>
<sequence length="329" mass="37336">MPAAKRRKLSASQEEPAAGSSNTRREIEKVADLVQLDTCQNTASKDDETPTDHNPETKTTESNSTTRAVPPSNTTSNSDRLSRFAALKSRALASSKSNLAETKAEAQRAAIDPSVLANLSRRSAIASHNLLKADTEEEHGDGAFERKRAWDYTMEESERWDVRMEQKRQARENVLFQDYSTEAGKIYDKQMRELEKAARKDGGKAREDYDAQKAEIIQNAARTGGLEIVELDNGELVAIDRDGRFYADNDSIGFVEQKPKRENVDRLVADLKKADEIRMKKRKERGREDNEGDVTYINEKNKQFNLKLARFYDRYTTDIRESFERGTAM</sequence>
<proteinExistence type="inferred from homology"/>
<evidence type="ECO:0000256" key="8">
    <source>
        <dbReference type="ARBA" id="ARBA00023242"/>
    </source>
</evidence>
<dbReference type="STRING" id="1182545.A0A072PIK4"/>
<keyword evidence="5 9" id="KW-0507">mRNA processing</keyword>
<comment type="subcellular location">
    <subcellularLocation>
        <location evidence="2 9">Nucleus</location>
    </subcellularLocation>
</comment>
<dbReference type="GO" id="GO:0000974">
    <property type="term" value="C:Prp19 complex"/>
    <property type="evidence" value="ECO:0007669"/>
    <property type="project" value="TreeGrafter"/>
</dbReference>
<dbReference type="GO" id="GO:0000398">
    <property type="term" value="P:mRNA splicing, via spliceosome"/>
    <property type="evidence" value="ECO:0007669"/>
    <property type="project" value="UniProtKB-UniRule"/>
</dbReference>
<evidence type="ECO:0000313" key="12">
    <source>
        <dbReference type="Proteomes" id="UP000027920"/>
    </source>
</evidence>
<evidence type="ECO:0000256" key="7">
    <source>
        <dbReference type="ARBA" id="ARBA00023187"/>
    </source>
</evidence>
<keyword evidence="6 9" id="KW-0747">Spliceosome</keyword>
<protein>
    <recommendedName>
        <fullName evidence="4 9">Pre-mRNA-splicing factor SYF2</fullName>
    </recommendedName>
</protein>
<dbReference type="OrthoDB" id="199717at2759"/>
<evidence type="ECO:0000256" key="2">
    <source>
        <dbReference type="ARBA" id="ARBA00004123"/>
    </source>
</evidence>
<dbReference type="HOGENOM" id="CLU_051065_0_1_1"/>
<evidence type="ECO:0000256" key="6">
    <source>
        <dbReference type="ARBA" id="ARBA00022728"/>
    </source>
</evidence>
<evidence type="ECO:0000256" key="1">
    <source>
        <dbReference type="ARBA" id="ARBA00003777"/>
    </source>
</evidence>
<evidence type="ECO:0000313" key="11">
    <source>
        <dbReference type="EMBL" id="KEF59949.1"/>
    </source>
</evidence>
<dbReference type="PANTHER" id="PTHR13264:SF5">
    <property type="entry name" value="PRE-MRNA-SPLICING FACTOR SYF2"/>
    <property type="match status" value="1"/>
</dbReference>
<accession>A0A072PIK4</accession>
<gene>
    <name evidence="11" type="ORF">A1O9_04797</name>
</gene>
<comment type="function">
    <text evidence="1 9">Involved in pre-mRNA splicing.</text>
</comment>
<dbReference type="GO" id="GO:0071013">
    <property type="term" value="C:catalytic step 2 spliceosome"/>
    <property type="evidence" value="ECO:0007669"/>
    <property type="project" value="TreeGrafter"/>
</dbReference>
<reference evidence="11 12" key="1">
    <citation type="submission" date="2013-03" db="EMBL/GenBank/DDBJ databases">
        <title>The Genome Sequence of Exophiala aquamarina CBS 119918.</title>
        <authorList>
            <consortium name="The Broad Institute Genomics Platform"/>
            <person name="Cuomo C."/>
            <person name="de Hoog S."/>
            <person name="Gorbushina A."/>
            <person name="Walker B."/>
            <person name="Young S.K."/>
            <person name="Zeng Q."/>
            <person name="Gargeya S."/>
            <person name="Fitzgerald M."/>
            <person name="Haas B."/>
            <person name="Abouelleil A."/>
            <person name="Allen A.W."/>
            <person name="Alvarado L."/>
            <person name="Arachchi H.M."/>
            <person name="Berlin A.M."/>
            <person name="Chapman S.B."/>
            <person name="Gainer-Dewar J."/>
            <person name="Goldberg J."/>
            <person name="Griggs A."/>
            <person name="Gujja S."/>
            <person name="Hansen M."/>
            <person name="Howarth C."/>
            <person name="Imamovic A."/>
            <person name="Ireland A."/>
            <person name="Larimer J."/>
            <person name="McCowan C."/>
            <person name="Murphy C."/>
            <person name="Pearson M."/>
            <person name="Poon T.W."/>
            <person name="Priest M."/>
            <person name="Roberts A."/>
            <person name="Saif S."/>
            <person name="Shea T."/>
            <person name="Sisk P."/>
            <person name="Sykes S."/>
            <person name="Wortman J."/>
            <person name="Nusbaum C."/>
            <person name="Birren B."/>
        </authorList>
    </citation>
    <scope>NUCLEOTIDE SEQUENCE [LARGE SCALE GENOMIC DNA]</scope>
    <source>
        <strain evidence="11 12">CBS 119918</strain>
    </source>
</reference>
<evidence type="ECO:0000256" key="3">
    <source>
        <dbReference type="ARBA" id="ARBA00010028"/>
    </source>
</evidence>
<dbReference type="GO" id="GO:0071014">
    <property type="term" value="C:post-mRNA release spliceosomal complex"/>
    <property type="evidence" value="ECO:0007669"/>
    <property type="project" value="TreeGrafter"/>
</dbReference>
<dbReference type="RefSeq" id="XP_013262539.1">
    <property type="nucleotide sequence ID" value="XM_013407085.1"/>
</dbReference>
<dbReference type="VEuPathDB" id="FungiDB:A1O9_04797"/>
<dbReference type="Pfam" id="PF08231">
    <property type="entry name" value="SYF2"/>
    <property type="match status" value="1"/>
</dbReference>
<evidence type="ECO:0000256" key="5">
    <source>
        <dbReference type="ARBA" id="ARBA00022664"/>
    </source>
</evidence>
<dbReference type="AlphaFoldDB" id="A0A072PIK4"/>
<comment type="similarity">
    <text evidence="3 9">Belongs to the SYF2 family.</text>
</comment>
<name>A0A072PIK4_9EURO</name>
<comment type="subunit">
    <text evidence="9">May be part of a spliceosome complex.</text>
</comment>
<keyword evidence="12" id="KW-1185">Reference proteome</keyword>
<feature type="compositionally biased region" description="Basic and acidic residues" evidence="10">
    <location>
        <begin position="44"/>
        <end position="59"/>
    </location>
</feature>
<dbReference type="EMBL" id="AMGV01000003">
    <property type="protein sequence ID" value="KEF59949.1"/>
    <property type="molecule type" value="Genomic_DNA"/>
</dbReference>
<keyword evidence="7 9" id="KW-0508">mRNA splicing</keyword>
<evidence type="ECO:0000256" key="10">
    <source>
        <dbReference type="SAM" id="MobiDB-lite"/>
    </source>
</evidence>
<dbReference type="GeneID" id="25279726"/>
<evidence type="ECO:0000256" key="9">
    <source>
        <dbReference type="RuleBase" id="RU367148"/>
    </source>
</evidence>
<feature type="region of interest" description="Disordered" evidence="10">
    <location>
        <begin position="1"/>
        <end position="80"/>
    </location>
</feature>
<evidence type="ECO:0000256" key="4">
    <source>
        <dbReference type="ARBA" id="ARBA00014745"/>
    </source>
</evidence>
<keyword evidence="8 9" id="KW-0539">Nucleus</keyword>